<name>A0AAD9ML32_PROWI</name>
<dbReference type="AlphaFoldDB" id="A0AAD9ML32"/>
<protein>
    <submittedName>
        <fullName evidence="1">Uncharacterized protein</fullName>
    </submittedName>
</protein>
<gene>
    <name evidence="1" type="ORF">QBZ16_004278</name>
</gene>
<reference evidence="1" key="1">
    <citation type="submission" date="2021-01" db="EMBL/GenBank/DDBJ databases">
        <authorList>
            <person name="Eckstrom K.M.E."/>
        </authorList>
    </citation>
    <scope>NUCLEOTIDE SEQUENCE</scope>
    <source>
        <strain evidence="1">UVCC 0001</strain>
    </source>
</reference>
<comment type="caution">
    <text evidence="1">The sequence shown here is derived from an EMBL/GenBank/DDBJ whole genome shotgun (WGS) entry which is preliminary data.</text>
</comment>
<dbReference type="EMBL" id="JASFZW010000006">
    <property type="protein sequence ID" value="KAK2077433.1"/>
    <property type="molecule type" value="Genomic_DNA"/>
</dbReference>
<evidence type="ECO:0000313" key="1">
    <source>
        <dbReference type="EMBL" id="KAK2077433.1"/>
    </source>
</evidence>
<sequence length="78" mass="8923">MNPAPARLLLKTECFYGQRQLAKVEERILHLLARVGARARGSRRNSRPWTLHPIQQAAFDLADQLNEGLDSHDVDRCM</sequence>
<proteinExistence type="predicted"/>
<keyword evidence="2" id="KW-1185">Reference proteome</keyword>
<dbReference type="Proteomes" id="UP001255856">
    <property type="component" value="Unassembled WGS sequence"/>
</dbReference>
<evidence type="ECO:0000313" key="2">
    <source>
        <dbReference type="Proteomes" id="UP001255856"/>
    </source>
</evidence>
<accession>A0AAD9ML32</accession>
<organism evidence="1 2">
    <name type="scientific">Prototheca wickerhamii</name>
    <dbReference type="NCBI Taxonomy" id="3111"/>
    <lineage>
        <taxon>Eukaryota</taxon>
        <taxon>Viridiplantae</taxon>
        <taxon>Chlorophyta</taxon>
        <taxon>core chlorophytes</taxon>
        <taxon>Trebouxiophyceae</taxon>
        <taxon>Chlorellales</taxon>
        <taxon>Chlorellaceae</taxon>
        <taxon>Prototheca</taxon>
    </lineage>
</organism>